<evidence type="ECO:0000256" key="2">
    <source>
        <dbReference type="ARBA" id="ARBA00005236"/>
    </source>
</evidence>
<sequence length="533" mass="56530">MLAEELGQLANLAVLIPTIFFGVAAFLLNLVLTRLIATQRQAIGTLKAFGYSRAAIAAHYAALVLLIAALGVVLGVAVGYGLGALISEVYAAFYRFPFLDYRLPGRVVAVAGGITAAVALAATLGAVLRAARLPPAQAMRPAAPPSFRATLVERLGLQRWLGQPTRIILRSLERRPLRTLLSVTGLACAVGILLIGPYQRGAIDTLIGVQFNLIQRDSVSVSFYEPTSRAALHELARLPGVDAAEPYRRVAAELIAGHRRHRLAVLGLAPGTSLRRLLDTGLREVAVPEQGVLLTAYLAERLGVAPGDPLEIRLLEGRRETVRVPVSGVIAEYLGVSAYMALETLNRLAGEGDAISGAWLAVADGRREAVLAELDRRPRVAGATESGAAMASFRDNIAESQRVTALMTTVLAAAIAFGVVYNNARIALSERSRELASLRVLGFTRGEIAYILLGEQALLIAAALPPGMLVGHALFAVIVRAAESELYRIPLIVSPAGMALAAAVVAGVGAVSAYVVRRRLDRLDLVEALKSRE</sequence>
<evidence type="ECO:0000256" key="7">
    <source>
        <dbReference type="SAM" id="Phobius"/>
    </source>
</evidence>
<comment type="subcellular location">
    <subcellularLocation>
        <location evidence="1">Cell membrane</location>
        <topology evidence="1">Multi-pass membrane protein</topology>
    </subcellularLocation>
</comment>
<dbReference type="InterPro" id="IPR051447">
    <property type="entry name" value="Lipoprotein-release_system"/>
</dbReference>
<feature type="domain" description="ABC3 transporter permease C-terminal" evidence="8">
    <location>
        <begin position="15"/>
        <end position="135"/>
    </location>
</feature>
<evidence type="ECO:0000256" key="6">
    <source>
        <dbReference type="ARBA" id="ARBA00023136"/>
    </source>
</evidence>
<dbReference type="Pfam" id="PF02687">
    <property type="entry name" value="FtsX"/>
    <property type="match status" value="2"/>
</dbReference>
<accession>A0ABS1E9B6</accession>
<evidence type="ECO:0000256" key="3">
    <source>
        <dbReference type="ARBA" id="ARBA00022475"/>
    </source>
</evidence>
<keyword evidence="3" id="KW-1003">Cell membrane</keyword>
<feature type="transmembrane region" description="Helical" evidence="7">
    <location>
        <begin position="12"/>
        <end position="37"/>
    </location>
</feature>
<comment type="caution">
    <text evidence="9">The sequence shown here is derived from an EMBL/GenBank/DDBJ whole genome shotgun (WGS) entry which is preliminary data.</text>
</comment>
<keyword evidence="10" id="KW-1185">Reference proteome</keyword>
<feature type="transmembrane region" description="Helical" evidence="7">
    <location>
        <begin position="58"/>
        <end position="87"/>
    </location>
</feature>
<organism evidence="9 10">
    <name type="scientific">Halorhodospira neutriphila</name>
    <dbReference type="NCBI Taxonomy" id="168379"/>
    <lineage>
        <taxon>Bacteria</taxon>
        <taxon>Pseudomonadati</taxon>
        <taxon>Pseudomonadota</taxon>
        <taxon>Gammaproteobacteria</taxon>
        <taxon>Chromatiales</taxon>
        <taxon>Ectothiorhodospiraceae</taxon>
        <taxon>Halorhodospira</taxon>
    </lineage>
</organism>
<protein>
    <recommendedName>
        <fullName evidence="8">ABC3 transporter permease C-terminal domain-containing protein</fullName>
    </recommendedName>
</protein>
<feature type="transmembrane region" description="Helical" evidence="7">
    <location>
        <begin position="459"/>
        <end position="479"/>
    </location>
</feature>
<evidence type="ECO:0000313" key="10">
    <source>
        <dbReference type="Proteomes" id="UP000738126"/>
    </source>
</evidence>
<feature type="transmembrane region" description="Helical" evidence="7">
    <location>
        <begin position="491"/>
        <end position="516"/>
    </location>
</feature>
<evidence type="ECO:0000313" key="9">
    <source>
        <dbReference type="EMBL" id="MBK1727662.1"/>
    </source>
</evidence>
<feature type="transmembrane region" description="Helical" evidence="7">
    <location>
        <begin position="403"/>
        <end position="424"/>
    </location>
</feature>
<name>A0ABS1E9B6_9GAMM</name>
<dbReference type="Proteomes" id="UP000738126">
    <property type="component" value="Unassembled WGS sequence"/>
</dbReference>
<evidence type="ECO:0000256" key="4">
    <source>
        <dbReference type="ARBA" id="ARBA00022692"/>
    </source>
</evidence>
<dbReference type="PANTHER" id="PTHR30489:SF0">
    <property type="entry name" value="LIPOPROTEIN-RELEASING SYSTEM TRANSMEMBRANE PROTEIN LOLE"/>
    <property type="match status" value="1"/>
</dbReference>
<evidence type="ECO:0000256" key="5">
    <source>
        <dbReference type="ARBA" id="ARBA00022989"/>
    </source>
</evidence>
<keyword evidence="6 7" id="KW-0472">Membrane</keyword>
<dbReference type="InterPro" id="IPR003838">
    <property type="entry name" value="ABC3_permease_C"/>
</dbReference>
<evidence type="ECO:0000259" key="8">
    <source>
        <dbReference type="Pfam" id="PF02687"/>
    </source>
</evidence>
<dbReference type="EMBL" id="NRSH01000213">
    <property type="protein sequence ID" value="MBK1727662.1"/>
    <property type="molecule type" value="Genomic_DNA"/>
</dbReference>
<reference evidence="9 10" key="1">
    <citation type="journal article" date="2020" name="Microorganisms">
        <title>Osmotic Adaptation and Compatible Solute Biosynthesis of Phototrophic Bacteria as Revealed from Genome Analyses.</title>
        <authorList>
            <person name="Imhoff J.F."/>
            <person name="Rahn T."/>
            <person name="Kunzel S."/>
            <person name="Keller A."/>
            <person name="Neulinger S.C."/>
        </authorList>
    </citation>
    <scope>NUCLEOTIDE SEQUENCE [LARGE SCALE GENOMIC DNA]</scope>
    <source>
        <strain evidence="9 10">DSM 15116</strain>
    </source>
</reference>
<proteinExistence type="inferred from homology"/>
<feature type="transmembrane region" description="Helical" evidence="7">
    <location>
        <begin position="179"/>
        <end position="198"/>
    </location>
</feature>
<evidence type="ECO:0000256" key="1">
    <source>
        <dbReference type="ARBA" id="ARBA00004651"/>
    </source>
</evidence>
<keyword evidence="4 7" id="KW-0812">Transmembrane</keyword>
<comment type="similarity">
    <text evidence="2">Belongs to the ABC-4 integral membrane protein family. LolC/E subfamily.</text>
</comment>
<dbReference type="PANTHER" id="PTHR30489">
    <property type="entry name" value="LIPOPROTEIN-RELEASING SYSTEM TRANSMEMBRANE PROTEIN LOLE"/>
    <property type="match status" value="1"/>
</dbReference>
<feature type="domain" description="ABC3 transporter permease C-terminal" evidence="8">
    <location>
        <begin position="409"/>
        <end position="519"/>
    </location>
</feature>
<gene>
    <name evidence="9" type="ORF">CKO13_11700</name>
</gene>
<feature type="transmembrane region" description="Helical" evidence="7">
    <location>
        <begin position="107"/>
        <end position="131"/>
    </location>
</feature>
<keyword evidence="5 7" id="KW-1133">Transmembrane helix</keyword>